<dbReference type="EMBL" id="KZ293700">
    <property type="protein sequence ID" value="PBK84159.1"/>
    <property type="molecule type" value="Genomic_DNA"/>
</dbReference>
<accession>A0A2H3CM50</accession>
<keyword evidence="2" id="KW-1185">Reference proteome</keyword>
<evidence type="ECO:0000313" key="1">
    <source>
        <dbReference type="EMBL" id="PBK84159.1"/>
    </source>
</evidence>
<dbReference type="Proteomes" id="UP000217790">
    <property type="component" value="Unassembled WGS sequence"/>
</dbReference>
<reference evidence="2" key="1">
    <citation type="journal article" date="2017" name="Nat. Ecol. Evol.">
        <title>Genome expansion and lineage-specific genetic innovations in the forest pathogenic fungi Armillaria.</title>
        <authorList>
            <person name="Sipos G."/>
            <person name="Prasanna A.N."/>
            <person name="Walter M.C."/>
            <person name="O'Connor E."/>
            <person name="Balint B."/>
            <person name="Krizsan K."/>
            <person name="Kiss B."/>
            <person name="Hess J."/>
            <person name="Varga T."/>
            <person name="Slot J."/>
            <person name="Riley R."/>
            <person name="Boka B."/>
            <person name="Rigling D."/>
            <person name="Barry K."/>
            <person name="Lee J."/>
            <person name="Mihaltcheva S."/>
            <person name="LaButti K."/>
            <person name="Lipzen A."/>
            <person name="Waldron R."/>
            <person name="Moloney N.M."/>
            <person name="Sperisen C."/>
            <person name="Kredics L."/>
            <person name="Vagvoelgyi C."/>
            <person name="Patrignani A."/>
            <person name="Fitzpatrick D."/>
            <person name="Nagy I."/>
            <person name="Doyle S."/>
            <person name="Anderson J.B."/>
            <person name="Grigoriev I.V."/>
            <person name="Gueldener U."/>
            <person name="Muensterkoetter M."/>
            <person name="Nagy L.G."/>
        </authorList>
    </citation>
    <scope>NUCLEOTIDE SEQUENCE [LARGE SCALE GENOMIC DNA]</scope>
    <source>
        <strain evidence="2">Ar21-2</strain>
    </source>
</reference>
<protein>
    <submittedName>
        <fullName evidence="1">Uncharacterized protein</fullName>
    </submittedName>
</protein>
<gene>
    <name evidence="1" type="ORF">ARMGADRAFT_612151</name>
</gene>
<organism evidence="1 2">
    <name type="scientific">Armillaria gallica</name>
    <name type="common">Bulbous honey fungus</name>
    <name type="synonym">Armillaria bulbosa</name>
    <dbReference type="NCBI Taxonomy" id="47427"/>
    <lineage>
        <taxon>Eukaryota</taxon>
        <taxon>Fungi</taxon>
        <taxon>Dikarya</taxon>
        <taxon>Basidiomycota</taxon>
        <taxon>Agaricomycotina</taxon>
        <taxon>Agaricomycetes</taxon>
        <taxon>Agaricomycetidae</taxon>
        <taxon>Agaricales</taxon>
        <taxon>Marasmiineae</taxon>
        <taxon>Physalacriaceae</taxon>
        <taxon>Armillaria</taxon>
    </lineage>
</organism>
<sequence length="130" mass="14424">MKLFSSPTPTPLDLSSNLLRLIYVTLLCRTHPSPQRFMLCLAVPAATTALLSRTSLNDDFVMKHSPATSLATSIWCTILNCILERIYHNITSTWTSLPLEERCPSFAAIFRSTLTTYTPGAYSCACTAFK</sequence>
<proteinExistence type="predicted"/>
<name>A0A2H3CM50_ARMGA</name>
<dbReference type="AlphaFoldDB" id="A0A2H3CM50"/>
<dbReference type="InParanoid" id="A0A2H3CM50"/>
<evidence type="ECO:0000313" key="2">
    <source>
        <dbReference type="Proteomes" id="UP000217790"/>
    </source>
</evidence>